<evidence type="ECO:0000259" key="3">
    <source>
        <dbReference type="PROSITE" id="PS50026"/>
    </source>
</evidence>
<dbReference type="PROSITE" id="PS01186">
    <property type="entry name" value="EGF_2"/>
    <property type="match status" value="3"/>
</dbReference>
<organism evidence="4">
    <name type="scientific">Aphanomyces astaci</name>
    <name type="common">Crayfish plague agent</name>
    <dbReference type="NCBI Taxonomy" id="112090"/>
    <lineage>
        <taxon>Eukaryota</taxon>
        <taxon>Sar</taxon>
        <taxon>Stramenopiles</taxon>
        <taxon>Oomycota</taxon>
        <taxon>Saprolegniomycetes</taxon>
        <taxon>Saprolegniales</taxon>
        <taxon>Verrucalvaceae</taxon>
        <taxon>Aphanomyces</taxon>
    </lineage>
</organism>
<dbReference type="OrthoDB" id="6130531at2759"/>
<dbReference type="InterPro" id="IPR052108">
    <property type="entry name" value="MEGF/SIB"/>
</dbReference>
<feature type="disulfide bond" evidence="1">
    <location>
        <begin position="429"/>
        <end position="438"/>
    </location>
</feature>
<dbReference type="PROSITE" id="PS50026">
    <property type="entry name" value="EGF_3"/>
    <property type="match status" value="3"/>
</dbReference>
<sequence>MMFLARRSVAVAVAAAAVALAACPTAPASGRICNGRGNCTPLGSCQCDASAFGFDCSQLRCPSGLAWSGNAVGINQIHVPAECSNRGTCSRDSGECRCDPGFTGAACDKLACPNQCSNNGRCVSMSQLALLRSPFDYTYATVWDAEMIQGCLCDRGSAGVDCVMATCPNGDDPMTLAQVNEVQILKCTATAGFFFLKLRGETTSALAISTTAAQLKTILQNVAPFGAVRTTYSFGTTLCDATGRNVVSIEFTSNFGPQPAMLAVTLLRGQATLTGNVVTGAGGAAIGTTVSTRGTKEYAPCSNRGYCNPKIGQCACYTYPMPGFRSSDGYGKVGLRADCGAPDNTNFYGGPIKGCPGYLPCSGHGACSGPPAYTCACAVGWVTGDCSMRDCPKGLSWFSLPLRTNEAHTTRTTCSEGGTCDPITGECECVPPFEGPSCNLMQCPKGDSIYECSGHGNCLNLMALAQATRTRDWLPAGFSYGLDPNNPTTWDALKIQGCQCDRGYTGYDCNQRKCPTGDDPLTLGQVNDVQSVQCAASDAGTFQLSFRGENSPPIPFNAAPTTLQAAIVSMVTVTDVAVSYSQPGNGACVGGNVITVTFMQEFGNLPRLQVLDQNLRLNGVTRAGLTPIATKVQNGTKENAVCSNHGTCDGATGVCTCGFGFASSNGYGDPGQRGDCGFVVPWQVVVS</sequence>
<keyword evidence="1" id="KW-1015">Disulfide bond</keyword>
<dbReference type="Gene3D" id="2.10.25.10">
    <property type="entry name" value="Laminin"/>
    <property type="match status" value="2"/>
</dbReference>
<dbReference type="PANTHER" id="PTHR24035">
    <property type="entry name" value="MULTIPLE EPIDERMAL GROWTH FACTOR-LIKE DOMAINS PROTEIN"/>
    <property type="match status" value="1"/>
</dbReference>
<keyword evidence="1" id="KW-0245">EGF-like domain</keyword>
<evidence type="ECO:0000256" key="1">
    <source>
        <dbReference type="PROSITE-ProRule" id="PRU00076"/>
    </source>
</evidence>
<keyword evidence="2" id="KW-0732">Signal</keyword>
<feature type="disulfide bond" evidence="1">
    <location>
        <begin position="377"/>
        <end position="386"/>
    </location>
</feature>
<proteinExistence type="predicted"/>
<dbReference type="STRING" id="112090.W4H4Z5"/>
<dbReference type="PROSITE" id="PS00022">
    <property type="entry name" value="EGF_1"/>
    <property type="match status" value="2"/>
</dbReference>
<dbReference type="SMART" id="SM00181">
    <property type="entry name" value="EGF"/>
    <property type="match status" value="4"/>
</dbReference>
<feature type="domain" description="EGF-like" evidence="3">
    <location>
        <begin position="351"/>
        <end position="387"/>
    </location>
</feature>
<dbReference type="PANTHER" id="PTHR24035:SF109">
    <property type="entry name" value="PROTEIN DRAPER"/>
    <property type="match status" value="1"/>
</dbReference>
<dbReference type="RefSeq" id="XP_009824811.1">
    <property type="nucleotide sequence ID" value="XM_009826509.1"/>
</dbReference>
<comment type="caution">
    <text evidence="1">Lacks conserved residue(s) required for the propagation of feature annotation.</text>
</comment>
<name>W4H4Z5_APHAT</name>
<evidence type="ECO:0000313" key="4">
    <source>
        <dbReference type="EMBL" id="ETV86339.1"/>
    </source>
</evidence>
<dbReference type="InterPro" id="IPR000742">
    <property type="entry name" value="EGF"/>
</dbReference>
<feature type="domain" description="EGF-like" evidence="3">
    <location>
        <begin position="75"/>
        <end position="108"/>
    </location>
</feature>
<feature type="domain" description="EGF-like" evidence="3">
    <location>
        <begin position="405"/>
        <end position="439"/>
    </location>
</feature>
<dbReference type="EMBL" id="KI913117">
    <property type="protein sequence ID" value="ETV86339.1"/>
    <property type="molecule type" value="Genomic_DNA"/>
</dbReference>
<reference evidence="4" key="1">
    <citation type="submission" date="2013-12" db="EMBL/GenBank/DDBJ databases">
        <title>The Genome Sequence of Aphanomyces astaci APO3.</title>
        <authorList>
            <consortium name="The Broad Institute Genomics Platform"/>
            <person name="Russ C."/>
            <person name="Tyler B."/>
            <person name="van West P."/>
            <person name="Dieguez-Uribeondo J."/>
            <person name="Young S.K."/>
            <person name="Zeng Q."/>
            <person name="Gargeya S."/>
            <person name="Fitzgerald M."/>
            <person name="Abouelleil A."/>
            <person name="Alvarado L."/>
            <person name="Chapman S.B."/>
            <person name="Gainer-Dewar J."/>
            <person name="Goldberg J."/>
            <person name="Griggs A."/>
            <person name="Gujja S."/>
            <person name="Hansen M."/>
            <person name="Howarth C."/>
            <person name="Imamovic A."/>
            <person name="Ireland A."/>
            <person name="Larimer J."/>
            <person name="McCowan C."/>
            <person name="Murphy C."/>
            <person name="Pearson M."/>
            <person name="Poon T.W."/>
            <person name="Priest M."/>
            <person name="Roberts A."/>
            <person name="Saif S."/>
            <person name="Shea T."/>
            <person name="Sykes S."/>
            <person name="Wortman J."/>
            <person name="Nusbaum C."/>
            <person name="Birren B."/>
        </authorList>
    </citation>
    <scope>NUCLEOTIDE SEQUENCE [LARGE SCALE GENOMIC DNA]</scope>
    <source>
        <strain evidence="4">APO3</strain>
    </source>
</reference>
<evidence type="ECO:0000256" key="2">
    <source>
        <dbReference type="SAM" id="SignalP"/>
    </source>
</evidence>
<feature type="signal peptide" evidence="2">
    <location>
        <begin position="1"/>
        <end position="21"/>
    </location>
</feature>
<dbReference type="PROSITE" id="PS51257">
    <property type="entry name" value="PROKAR_LIPOPROTEIN"/>
    <property type="match status" value="1"/>
</dbReference>
<dbReference type="PRINTS" id="PR00011">
    <property type="entry name" value="EGFLAMININ"/>
</dbReference>
<feature type="chain" id="PRO_5004841553" description="EGF-like domain-containing protein" evidence="2">
    <location>
        <begin position="22"/>
        <end position="687"/>
    </location>
</feature>
<protein>
    <recommendedName>
        <fullName evidence="3">EGF-like domain-containing protein</fullName>
    </recommendedName>
</protein>
<dbReference type="AlphaFoldDB" id="W4H4Z5"/>
<gene>
    <name evidence="4" type="ORF">H257_02734</name>
</gene>
<dbReference type="GeneID" id="20804730"/>
<accession>W4H4Z5</accession>
<feature type="disulfide bond" evidence="1">
    <location>
        <begin position="98"/>
        <end position="107"/>
    </location>
</feature>
<dbReference type="Pfam" id="PF23106">
    <property type="entry name" value="EGF_Teneurin"/>
    <property type="match status" value="1"/>
</dbReference>
<dbReference type="VEuPathDB" id="FungiDB:H257_02734"/>